<feature type="domain" description="Vps41 beta-propeller" evidence="7">
    <location>
        <begin position="166"/>
        <end position="521"/>
    </location>
</feature>
<reference evidence="8 10" key="1">
    <citation type="journal article" date="2016" name="PLoS ONE">
        <title>Sequence Assembly of Yarrowia lipolytica Strain W29/CLIB89 Shows Transposable Element Diversity.</title>
        <authorList>
            <person name="Magnan C."/>
            <person name="Yu J."/>
            <person name="Chang I."/>
            <person name="Jahn E."/>
            <person name="Kanomata Y."/>
            <person name="Wu J."/>
            <person name="Zeller M."/>
            <person name="Oakes M."/>
            <person name="Baldi P."/>
            <person name="Sandmeyer S."/>
        </authorList>
    </citation>
    <scope>NUCLEOTIDE SEQUENCE [LARGE SCALE GENOMIC DNA]</scope>
    <source>
        <strain evidence="8">CLIB89</strain>
        <strain evidence="10">CLIB89(W29)</strain>
    </source>
</reference>
<dbReference type="SMART" id="SM00299">
    <property type="entry name" value="CLH"/>
    <property type="match status" value="1"/>
</dbReference>
<evidence type="ECO:0000313" key="10">
    <source>
        <dbReference type="Proteomes" id="UP000182444"/>
    </source>
</evidence>
<evidence type="ECO:0000313" key="8">
    <source>
        <dbReference type="EMBL" id="AOW07328.1"/>
    </source>
</evidence>
<dbReference type="GO" id="GO:0009267">
    <property type="term" value="P:cellular response to starvation"/>
    <property type="evidence" value="ECO:0007669"/>
    <property type="project" value="TreeGrafter"/>
</dbReference>
<dbReference type="InterPro" id="IPR016902">
    <property type="entry name" value="Vps41"/>
</dbReference>
<gene>
    <name evidence="9" type="ORF">B0I71DRAFT_131622</name>
    <name evidence="8" type="ORF">YALI1_F23484g</name>
</gene>
<dbReference type="OMA" id="CYIRLQD"/>
<proteinExistence type="inferred from homology"/>
<dbReference type="SMART" id="SM00320">
    <property type="entry name" value="WD40"/>
    <property type="match status" value="2"/>
</dbReference>
<feature type="compositionally biased region" description="Low complexity" evidence="6">
    <location>
        <begin position="46"/>
        <end position="61"/>
    </location>
</feature>
<keyword evidence="4" id="KW-0926">Vacuole</keyword>
<dbReference type="EMBL" id="KZ858989">
    <property type="protein sequence ID" value="RDW25993.1"/>
    <property type="molecule type" value="Genomic_DNA"/>
</dbReference>
<feature type="compositionally biased region" description="Basic and acidic residues" evidence="6">
    <location>
        <begin position="83"/>
        <end position="94"/>
    </location>
</feature>
<evidence type="ECO:0000256" key="2">
    <source>
        <dbReference type="ARBA" id="ARBA00022448"/>
    </source>
</evidence>
<dbReference type="VEuPathDB" id="FungiDB:YALI1_F23484g"/>
<dbReference type="InterPro" id="IPR001680">
    <property type="entry name" value="WD40_rpt"/>
</dbReference>
<dbReference type="GO" id="GO:0006623">
    <property type="term" value="P:protein targeting to vacuole"/>
    <property type="evidence" value="ECO:0007669"/>
    <property type="project" value="InterPro"/>
</dbReference>
<evidence type="ECO:0000256" key="6">
    <source>
        <dbReference type="SAM" id="MobiDB-lite"/>
    </source>
</evidence>
<dbReference type="PROSITE" id="PS50236">
    <property type="entry name" value="CHCR"/>
    <property type="match status" value="1"/>
</dbReference>
<keyword evidence="3 4" id="KW-0653">Protein transport</keyword>
<dbReference type="EMBL" id="CP017558">
    <property type="protein sequence ID" value="AOW07328.1"/>
    <property type="molecule type" value="Genomic_DNA"/>
</dbReference>
<accession>A0A1D8NNZ5</accession>
<feature type="compositionally biased region" description="Acidic residues" evidence="6">
    <location>
        <begin position="141"/>
        <end position="161"/>
    </location>
</feature>
<dbReference type="SUPFAM" id="SSF50978">
    <property type="entry name" value="WD40 repeat-like"/>
    <property type="match status" value="1"/>
</dbReference>
<comment type="subcellular location">
    <subcellularLocation>
        <location evidence="4">Vacuole</location>
    </subcellularLocation>
</comment>
<evidence type="ECO:0000256" key="3">
    <source>
        <dbReference type="ARBA" id="ARBA00022927"/>
    </source>
</evidence>
<dbReference type="Pfam" id="PF23556">
    <property type="entry name" value="TPR_Vps41"/>
    <property type="match status" value="1"/>
</dbReference>
<feature type="repeat" description="CHCR" evidence="5">
    <location>
        <begin position="755"/>
        <end position="909"/>
    </location>
</feature>
<sequence length="1032" mass="114271">MQTSSPVKMPDDNAMEGAETQHEGGNVENPPTGEEVIPQSRGSDYNTARDTADTSTTTANNEVDEATETNGNDTSNGSGDNSSGKKDTEGHSDDNEAQNGEGSDKHGQEDTQEEEGNDEQNGKQNDDHKSDHNSESTNSESESDSDSGSDSESDSDSDTEEAEPRLKYSRLAGLPKTIFTRDPVSATLVNDNIVIIATHSGLIHLFRPNIELIRSFKAHSASIMSLSTDGTYFASASLDGRVVIGSISDPQDIAASDFKRPVHAVALDPNYASSKTFVSGGTAGNVVLSEKGWLQARSDTNICTSDSTIVLLRWIGDVVLWINDDGITIWNHVTKQQVLQVPKPDNISRADLYHPRMHLSDGHDRIYLAWADHIWILEVTQEKKERGKRLKKEPVNDGMSIFSRRILSTSASSTKSPQPETTVAVVTKFRVDSLLCGISTFGADMLMLLCYTKGERRAQRPELRLIDAASGEEVSSDELPLNGFESLGPNDYQLQTHAPVQKDAKAQYYIISAHDGVVARERDLTDHVQWLVEHEKYESAWVTCESIYGTVERKNLGIEWVESHVRDELWREAGAALSLVLTAFLGTIDPQDTYKHTIWSEDWANWAFIFGKSNNYELLANYLPDQLQSSVYDEYLRHYLRDDAEKFGFYMKKWQGLFGEGIEQSLVEEIDSSEDDKKTSALKLALAELNIADGKYKPALALLLELRDERCLDLIEAHHLLSDISPKDIPSLLTIGAGKDTASTLAALDKASAEEIQTTLKRTTELLVEGYHELPPKTVLSSLPESSPLAYVYLHSLNQVDSFAARDYGNQLMALYAKYDHVALSAFLKSNNNYDIGSAVDLCRADKSLTPDLVYLLGKVGRNMEALRLIIDELQDPYQAISFSLKQKDSELWNFLVDYSIDKPLFLKALLENIAMAQTPTYKLIERIPPNLEIPGLKGCLLNIFTENELQLSVTKGAHEIITNECHRETDALGRLRMGGVAFDGVGMDEFAVKSLDGKTVEVDSLPSWQAHDGSFASKLAHVSFLQQQSGR</sequence>
<name>A0A1D8NNZ5_YARLL</name>
<dbReference type="InterPro" id="IPR011990">
    <property type="entry name" value="TPR-like_helical_dom_sf"/>
</dbReference>
<evidence type="ECO:0000313" key="9">
    <source>
        <dbReference type="EMBL" id="RDW25993.1"/>
    </source>
</evidence>
<dbReference type="Gene3D" id="1.25.40.10">
    <property type="entry name" value="Tetratricopeptide repeat domain"/>
    <property type="match status" value="1"/>
</dbReference>
<dbReference type="Proteomes" id="UP000256601">
    <property type="component" value="Unassembled WGS sequence"/>
</dbReference>
<dbReference type="GO" id="GO:0000329">
    <property type="term" value="C:fungal-type vacuole membrane"/>
    <property type="evidence" value="ECO:0007669"/>
    <property type="project" value="UniProtKB-UniRule"/>
</dbReference>
<dbReference type="VEuPathDB" id="FungiDB:YALI0_F17710g"/>
<dbReference type="GO" id="GO:0016236">
    <property type="term" value="P:macroautophagy"/>
    <property type="evidence" value="ECO:0007669"/>
    <property type="project" value="TreeGrafter"/>
</dbReference>
<dbReference type="Pfam" id="PF23411">
    <property type="entry name" value="Beta-prop_Vps41"/>
    <property type="match status" value="1"/>
</dbReference>
<feature type="compositionally biased region" description="Basic and acidic residues" evidence="6">
    <location>
        <begin position="120"/>
        <end position="134"/>
    </location>
</feature>
<protein>
    <recommendedName>
        <fullName evidence="4">Vacuolar protein sorting-associated protein 41</fullName>
    </recommendedName>
</protein>
<dbReference type="Proteomes" id="UP000182444">
    <property type="component" value="Chromosome 1F"/>
</dbReference>
<dbReference type="InterPro" id="IPR045111">
    <property type="entry name" value="Vps41/Vps8"/>
</dbReference>
<comment type="similarity">
    <text evidence="1 4">Belongs to the VPS41 family.</text>
</comment>
<dbReference type="InterPro" id="IPR000547">
    <property type="entry name" value="Clathrin_H-chain/VPS_repeat"/>
</dbReference>
<keyword evidence="2 4" id="KW-0813">Transport</keyword>
<feature type="compositionally biased region" description="Low complexity" evidence="6">
    <location>
        <begin position="69"/>
        <end position="82"/>
    </location>
</feature>
<dbReference type="GO" id="GO:0034058">
    <property type="term" value="P:endosomal vesicle fusion"/>
    <property type="evidence" value="ECO:0007669"/>
    <property type="project" value="UniProtKB-UniRule"/>
</dbReference>
<dbReference type="GeneID" id="2908641"/>
<dbReference type="AlphaFoldDB" id="A0A1D8NNZ5"/>
<dbReference type="InterPro" id="IPR057780">
    <property type="entry name" value="Beta-prop_Vps41"/>
</dbReference>
<dbReference type="eggNOG" id="KOG2066">
    <property type="taxonomic scope" value="Eukaryota"/>
</dbReference>
<reference evidence="9 11" key="2">
    <citation type="submission" date="2018-07" db="EMBL/GenBank/DDBJ databases">
        <title>Draft Genome Assemblies for Five Robust Yarrowia lipolytica Strains Exhibiting High Lipid Production and Pentose Sugar Utilization and Sugar Alcohol Secretion from Undetoxified Lignocellulosic Biomass Hydrolysates.</title>
        <authorList>
            <consortium name="DOE Joint Genome Institute"/>
            <person name="Walker C."/>
            <person name="Ryu S."/>
            <person name="Na H."/>
            <person name="Zane M."/>
            <person name="LaButti K."/>
            <person name="Lipzen A."/>
            <person name="Haridas S."/>
            <person name="Barry K."/>
            <person name="Grigoriev I.V."/>
            <person name="Quarterman J."/>
            <person name="Slininger P."/>
            <person name="Dien B."/>
            <person name="Trinh C.T."/>
        </authorList>
    </citation>
    <scope>NUCLEOTIDE SEQUENCE [LARGE SCALE GENOMIC DNA]</scope>
    <source>
        <strain evidence="9 11">YB392</strain>
    </source>
</reference>
<evidence type="ECO:0000256" key="1">
    <source>
        <dbReference type="ARBA" id="ARBA00009582"/>
    </source>
</evidence>
<dbReference type="GO" id="GO:0030897">
    <property type="term" value="C:HOPS complex"/>
    <property type="evidence" value="ECO:0007669"/>
    <property type="project" value="UniProtKB-UniRule"/>
</dbReference>
<organism evidence="8 10">
    <name type="scientific">Yarrowia lipolytica</name>
    <name type="common">Candida lipolytica</name>
    <dbReference type="NCBI Taxonomy" id="4952"/>
    <lineage>
        <taxon>Eukaryota</taxon>
        <taxon>Fungi</taxon>
        <taxon>Dikarya</taxon>
        <taxon>Ascomycota</taxon>
        <taxon>Saccharomycotina</taxon>
        <taxon>Dipodascomycetes</taxon>
        <taxon>Dipodascales</taxon>
        <taxon>Dipodascales incertae sedis</taxon>
        <taxon>Yarrowia</taxon>
    </lineage>
</organism>
<dbReference type="Gene3D" id="2.130.10.10">
    <property type="entry name" value="YVTN repeat-like/Quinoprotein amine dehydrogenase"/>
    <property type="match status" value="1"/>
</dbReference>
<evidence type="ECO:0000313" key="11">
    <source>
        <dbReference type="Proteomes" id="UP000256601"/>
    </source>
</evidence>
<comment type="function">
    <text evidence="4">Required for vacuolar assembly and vacuolar traffic.</text>
</comment>
<dbReference type="PANTHER" id="PTHR12616">
    <property type="entry name" value="VACUOLAR PROTEIN SORTING VPS41"/>
    <property type="match status" value="1"/>
</dbReference>
<evidence type="ECO:0000256" key="5">
    <source>
        <dbReference type="PROSITE-ProRule" id="PRU01006"/>
    </source>
</evidence>
<dbReference type="InterPro" id="IPR015943">
    <property type="entry name" value="WD40/YVTN_repeat-like_dom_sf"/>
</dbReference>
<dbReference type="InterPro" id="IPR036322">
    <property type="entry name" value="WD40_repeat_dom_sf"/>
</dbReference>
<dbReference type="KEGG" id="yli:2908641"/>
<dbReference type="PIRSF" id="PIRSF028921">
    <property type="entry name" value="VPS41"/>
    <property type="match status" value="1"/>
</dbReference>
<dbReference type="GO" id="GO:0005770">
    <property type="term" value="C:late endosome"/>
    <property type="evidence" value="ECO:0007669"/>
    <property type="project" value="UniProtKB-UniRule"/>
</dbReference>
<dbReference type="FunFam" id="2.130.10.10:FF:000933">
    <property type="entry name" value="Vacuolar protein sorting-associated protein 41"/>
    <property type="match status" value="1"/>
</dbReference>
<evidence type="ECO:0000256" key="4">
    <source>
        <dbReference type="PIRNR" id="PIRNR028921"/>
    </source>
</evidence>
<evidence type="ECO:0000259" key="7">
    <source>
        <dbReference type="Pfam" id="PF23411"/>
    </source>
</evidence>
<feature type="region of interest" description="Disordered" evidence="6">
    <location>
        <begin position="1"/>
        <end position="168"/>
    </location>
</feature>
<dbReference type="PANTHER" id="PTHR12616:SF1">
    <property type="entry name" value="VACUOLAR PROTEIN SORTING-ASSOCIATED PROTEIN 41 HOMOLOG"/>
    <property type="match status" value="1"/>
</dbReference>